<dbReference type="Pfam" id="PF00215">
    <property type="entry name" value="OMPdecase"/>
    <property type="match status" value="1"/>
</dbReference>
<keyword evidence="10" id="KW-1185">Reference proteome</keyword>
<dbReference type="GO" id="GO:0004590">
    <property type="term" value="F:orotidine-5'-phosphate decarboxylase activity"/>
    <property type="evidence" value="ECO:0007669"/>
    <property type="project" value="UniProtKB-EC"/>
</dbReference>
<keyword evidence="5 9" id="KW-0456">Lyase</keyword>
<dbReference type="PANTHER" id="PTHR43375">
    <property type="entry name" value="OROTIDINE 5'-PHOSPHATE DECARBOXYLASE"/>
    <property type="match status" value="1"/>
</dbReference>
<dbReference type="EC" id="4.1.1.23" evidence="7"/>
<keyword evidence="3" id="KW-0210">Decarboxylase</keyword>
<evidence type="ECO:0000256" key="7">
    <source>
        <dbReference type="NCBIfam" id="TIGR02127"/>
    </source>
</evidence>
<comment type="catalytic activity">
    <reaction evidence="6">
        <text>orotidine 5'-phosphate + H(+) = UMP + CO2</text>
        <dbReference type="Rhea" id="RHEA:11596"/>
        <dbReference type="ChEBI" id="CHEBI:15378"/>
        <dbReference type="ChEBI" id="CHEBI:16526"/>
        <dbReference type="ChEBI" id="CHEBI:57538"/>
        <dbReference type="ChEBI" id="CHEBI:57865"/>
        <dbReference type="EC" id="4.1.1.23"/>
    </reaction>
</comment>
<evidence type="ECO:0000313" key="9">
    <source>
        <dbReference type="EMBL" id="UOM50028.1"/>
    </source>
</evidence>
<reference evidence="10" key="1">
    <citation type="journal article" date="2024" name="J Bioinform Genom">
        <title>Complete genome sequence of the type strain bacterium Sphaerochaeta associata GLS2t (VKM B-2742)t.</title>
        <authorList>
            <person name="Troshina O.Y."/>
            <person name="Tepeeva A.N."/>
            <person name="Arzamasceva V.O."/>
            <person name="Whitman W.B."/>
            <person name="Varghese N."/>
            <person name="Shapiro N."/>
            <person name="Woyke T."/>
            <person name="Kripides N.C."/>
            <person name="Vasilenko O.V."/>
        </authorList>
    </citation>
    <scope>NUCLEOTIDE SEQUENCE [LARGE SCALE GENOMIC DNA]</scope>
    <source>
        <strain evidence="10">GLS2T</strain>
    </source>
</reference>
<evidence type="ECO:0000256" key="4">
    <source>
        <dbReference type="ARBA" id="ARBA00022975"/>
    </source>
</evidence>
<evidence type="ECO:0000256" key="6">
    <source>
        <dbReference type="ARBA" id="ARBA00049157"/>
    </source>
</evidence>
<proteinExistence type="inferred from homology"/>
<comment type="similarity">
    <text evidence="2">Belongs to the OMP decarboxylase family. Type 2 subfamily.</text>
</comment>
<feature type="domain" description="Orotidine 5'-phosphate decarboxylase" evidence="8">
    <location>
        <begin position="17"/>
        <end position="265"/>
    </location>
</feature>
<name>A0ABY4D6V2_9SPIR</name>
<evidence type="ECO:0000313" key="10">
    <source>
        <dbReference type="Proteomes" id="UP000829708"/>
    </source>
</evidence>
<dbReference type="SUPFAM" id="SSF51366">
    <property type="entry name" value="Ribulose-phoshate binding barrel"/>
    <property type="match status" value="1"/>
</dbReference>
<dbReference type="InterPro" id="IPR013785">
    <property type="entry name" value="Aldolase_TIM"/>
</dbReference>
<dbReference type="Proteomes" id="UP000829708">
    <property type="component" value="Chromosome"/>
</dbReference>
<dbReference type="EMBL" id="CP094929">
    <property type="protein sequence ID" value="UOM50028.1"/>
    <property type="molecule type" value="Genomic_DNA"/>
</dbReference>
<comment type="pathway">
    <text evidence="1">Pyrimidine metabolism; UMP biosynthesis via de novo pathway; UMP from orotate: step 2/2.</text>
</comment>
<evidence type="ECO:0000256" key="1">
    <source>
        <dbReference type="ARBA" id="ARBA00004861"/>
    </source>
</evidence>
<dbReference type="PANTHER" id="PTHR43375:SF1">
    <property type="entry name" value="OROTIDINE 5'-PHOSPHATE DECARBOXYLASE"/>
    <property type="match status" value="1"/>
</dbReference>
<keyword evidence="4" id="KW-0665">Pyrimidine biosynthesis</keyword>
<dbReference type="InterPro" id="IPR011060">
    <property type="entry name" value="RibuloseP-bd_barrel"/>
</dbReference>
<evidence type="ECO:0000256" key="5">
    <source>
        <dbReference type="ARBA" id="ARBA00023239"/>
    </source>
</evidence>
<accession>A0ABY4D6V2</accession>
<gene>
    <name evidence="9" type="primary">pyrF</name>
    <name evidence="9" type="ORF">MUG09_10725</name>
</gene>
<dbReference type="NCBIfam" id="TIGR02127">
    <property type="entry name" value="pyrF_sub2"/>
    <property type="match status" value="1"/>
</dbReference>
<dbReference type="SMART" id="SM00934">
    <property type="entry name" value="OMPdecase"/>
    <property type="match status" value="1"/>
</dbReference>
<dbReference type="InterPro" id="IPR011995">
    <property type="entry name" value="OMPdecase_type-2"/>
</dbReference>
<dbReference type="Gene3D" id="3.20.20.70">
    <property type="entry name" value="Aldolase class I"/>
    <property type="match status" value="1"/>
</dbReference>
<evidence type="ECO:0000256" key="2">
    <source>
        <dbReference type="ARBA" id="ARBA00008847"/>
    </source>
</evidence>
<evidence type="ECO:0000256" key="3">
    <source>
        <dbReference type="ARBA" id="ARBA00022793"/>
    </source>
</evidence>
<sequence length="288" mass="31470">MQYGALLEASAKQVGNIACMGLDPQRESLPLGSGDLRTDVNAFFQQLFRRMVLSGLIPAAFKPNIGYYQSLDKPREEDFSGSLALVDVLDLVENFFPGIPVILDSKRGDIARSSLNYAQEAFDAWACDAVTVAPYMGSDSVKPFTDFEDKGVYILNRTSNPGGRDLQNLLLSDQRPLYLEVASQIAAYNDRRGCVGAVVGATNLDELRSIAAFYQAQRVPMLIPGVGSQGGSATEVMEILRTTGYPLVLARINSSSALTHPWKQGPVPEDWLEICEANLRQLIMETAL</sequence>
<dbReference type="InterPro" id="IPR001754">
    <property type="entry name" value="OMPdeCOase_dom"/>
</dbReference>
<organism evidence="9 10">
    <name type="scientific">Sphaerochaeta associata</name>
    <dbReference type="NCBI Taxonomy" id="1129264"/>
    <lineage>
        <taxon>Bacteria</taxon>
        <taxon>Pseudomonadati</taxon>
        <taxon>Spirochaetota</taxon>
        <taxon>Spirochaetia</taxon>
        <taxon>Spirochaetales</taxon>
        <taxon>Sphaerochaetaceae</taxon>
        <taxon>Sphaerochaeta</taxon>
    </lineage>
</organism>
<evidence type="ECO:0000259" key="8">
    <source>
        <dbReference type="SMART" id="SM00934"/>
    </source>
</evidence>
<dbReference type="RefSeq" id="WP_244771422.1">
    <property type="nucleotide sequence ID" value="NZ_CP094929.1"/>
</dbReference>
<protein>
    <recommendedName>
        <fullName evidence="7">Orotidine-5'-phosphate decarboxylase</fullName>
        <ecNumber evidence="7">4.1.1.23</ecNumber>
    </recommendedName>
</protein>